<gene>
    <name evidence="1" type="ORF">S01H1_75892</name>
</gene>
<dbReference type="EMBL" id="BARS01050888">
    <property type="protein sequence ID" value="GAG52138.1"/>
    <property type="molecule type" value="Genomic_DNA"/>
</dbReference>
<feature type="non-terminal residue" evidence="1">
    <location>
        <position position="1"/>
    </location>
</feature>
<protein>
    <submittedName>
        <fullName evidence="1">Uncharacterized protein</fullName>
    </submittedName>
</protein>
<reference evidence="1" key="1">
    <citation type="journal article" date="2014" name="Front. Microbiol.">
        <title>High frequency of phylogenetically diverse reductive dehalogenase-homologous genes in deep subseafloor sedimentary metagenomes.</title>
        <authorList>
            <person name="Kawai M."/>
            <person name="Futagami T."/>
            <person name="Toyoda A."/>
            <person name="Takaki Y."/>
            <person name="Nishi S."/>
            <person name="Hori S."/>
            <person name="Arai W."/>
            <person name="Tsubouchi T."/>
            <person name="Morono Y."/>
            <person name="Uchiyama I."/>
            <person name="Ito T."/>
            <person name="Fujiyama A."/>
            <person name="Inagaki F."/>
            <person name="Takami H."/>
        </authorList>
    </citation>
    <scope>NUCLEOTIDE SEQUENCE</scope>
    <source>
        <strain evidence="1">Expedition CK06-06</strain>
    </source>
</reference>
<name>X0YUX2_9ZZZZ</name>
<evidence type="ECO:0000313" key="1">
    <source>
        <dbReference type="EMBL" id="GAG52138.1"/>
    </source>
</evidence>
<accession>X0YUX2</accession>
<proteinExistence type="predicted"/>
<dbReference type="AlphaFoldDB" id="X0YUX2"/>
<organism evidence="1">
    <name type="scientific">marine sediment metagenome</name>
    <dbReference type="NCBI Taxonomy" id="412755"/>
    <lineage>
        <taxon>unclassified sequences</taxon>
        <taxon>metagenomes</taxon>
        <taxon>ecological metagenomes</taxon>
    </lineage>
</organism>
<sequence length="148" mass="16298">GRLPTDLMVDLHNHAVPDWELSQELRAPWIEGTYDDIPILNIRDVDTPYGLYVLDLADFAALTRYSPPAKLKIQGIDRARANDELSKRPDIVKVPAGSPDTDSEKILQLMLRVHVLMYESCEIELGNPAAALGAKLTPPAEGADARQG</sequence>
<comment type="caution">
    <text evidence="1">The sequence shown here is derived from an EMBL/GenBank/DDBJ whole genome shotgun (WGS) entry which is preliminary data.</text>
</comment>